<dbReference type="Pfam" id="PF13473">
    <property type="entry name" value="Cupredoxin_1"/>
    <property type="match status" value="1"/>
</dbReference>
<dbReference type="RefSeq" id="WP_245967930.1">
    <property type="nucleotide sequence ID" value="NZ_RKHQ01000001.1"/>
</dbReference>
<dbReference type="InterPro" id="IPR045087">
    <property type="entry name" value="Cu-oxidase_fam"/>
</dbReference>
<feature type="transmembrane region" description="Helical" evidence="14">
    <location>
        <begin position="142"/>
        <end position="169"/>
    </location>
</feature>
<evidence type="ECO:0000256" key="8">
    <source>
        <dbReference type="ARBA" id="ARBA00022737"/>
    </source>
</evidence>
<comment type="catalytic activity">
    <reaction evidence="11">
        <text>nitric oxide + Fe(III)-[cytochrome c] + H2O = Fe(II)-[cytochrome c] + nitrite + 2 H(+)</text>
        <dbReference type="Rhea" id="RHEA:15233"/>
        <dbReference type="Rhea" id="RHEA-COMP:10350"/>
        <dbReference type="Rhea" id="RHEA-COMP:14399"/>
        <dbReference type="ChEBI" id="CHEBI:15377"/>
        <dbReference type="ChEBI" id="CHEBI:15378"/>
        <dbReference type="ChEBI" id="CHEBI:16301"/>
        <dbReference type="ChEBI" id="CHEBI:16480"/>
        <dbReference type="ChEBI" id="CHEBI:29033"/>
        <dbReference type="ChEBI" id="CHEBI:29034"/>
        <dbReference type="EC" id="1.7.2.1"/>
    </reaction>
</comment>
<feature type="region of interest" description="Disordered" evidence="13">
    <location>
        <begin position="1"/>
        <end position="35"/>
    </location>
</feature>
<evidence type="ECO:0000256" key="14">
    <source>
        <dbReference type="SAM" id="Phobius"/>
    </source>
</evidence>
<feature type="transmembrane region" description="Helical" evidence="14">
    <location>
        <begin position="47"/>
        <end position="69"/>
    </location>
</feature>
<name>A0A3N2D9M7_9MICO</name>
<dbReference type="InterPro" id="IPR028096">
    <property type="entry name" value="EfeO_Cupredoxin"/>
</dbReference>
<comment type="similarity">
    <text evidence="3">Belongs to the multicopper oxidase family.</text>
</comment>
<dbReference type="Pfam" id="PF07732">
    <property type="entry name" value="Cu-oxidase_3"/>
    <property type="match status" value="1"/>
</dbReference>
<feature type="binding site" description="type 1 copper site" evidence="12">
    <location>
        <position position="838"/>
    </location>
    <ligand>
        <name>Cu cation</name>
        <dbReference type="ChEBI" id="CHEBI:23378"/>
        <label>1</label>
    </ligand>
</feature>
<dbReference type="CDD" id="cd11020">
    <property type="entry name" value="CuRO_1_CuNIR"/>
    <property type="match status" value="1"/>
</dbReference>
<feature type="binding site" description="type 1 copper site" evidence="12">
    <location>
        <position position="825"/>
    </location>
    <ligand>
        <name>Cu cation</name>
        <dbReference type="ChEBI" id="CHEBI:23378"/>
        <label>1</label>
    </ligand>
</feature>
<evidence type="ECO:0000256" key="9">
    <source>
        <dbReference type="ARBA" id="ARBA00023002"/>
    </source>
</evidence>
<organism evidence="17 18">
    <name type="scientific">Salana multivorans</name>
    <dbReference type="NCBI Taxonomy" id="120377"/>
    <lineage>
        <taxon>Bacteria</taxon>
        <taxon>Bacillati</taxon>
        <taxon>Actinomycetota</taxon>
        <taxon>Actinomycetes</taxon>
        <taxon>Micrococcales</taxon>
        <taxon>Beutenbergiaceae</taxon>
        <taxon>Salana</taxon>
    </lineage>
</organism>
<feature type="binding site" description="type 1 copper site" evidence="12">
    <location>
        <position position="785"/>
    </location>
    <ligand>
        <name>Cu cation</name>
        <dbReference type="ChEBI" id="CHEBI:23378"/>
        <label>1</label>
    </ligand>
</feature>
<keyword evidence="7 12" id="KW-0479">Metal-binding</keyword>
<accession>A0A3N2D9M7</accession>
<dbReference type="CDD" id="cd04208">
    <property type="entry name" value="CuRO_2_CuNIR"/>
    <property type="match status" value="1"/>
</dbReference>
<gene>
    <name evidence="17" type="ORF">EDD28_1076</name>
</gene>
<comment type="caution">
    <text evidence="17">The sequence shown here is derived from an EMBL/GenBank/DDBJ whole genome shotgun (WGS) entry which is preliminary data.</text>
</comment>
<feature type="compositionally biased region" description="Low complexity" evidence="13">
    <location>
        <begin position="25"/>
        <end position="35"/>
    </location>
</feature>
<feature type="transmembrane region" description="Helical" evidence="14">
    <location>
        <begin position="274"/>
        <end position="294"/>
    </location>
</feature>
<feature type="compositionally biased region" description="Low complexity" evidence="13">
    <location>
        <begin position="1002"/>
        <end position="1012"/>
    </location>
</feature>
<feature type="region of interest" description="Disordered" evidence="13">
    <location>
        <begin position="709"/>
        <end position="729"/>
    </location>
</feature>
<feature type="binding site" description="type 1 copper site" evidence="12">
    <location>
        <position position="833"/>
    </location>
    <ligand>
        <name>Cu cation</name>
        <dbReference type="ChEBI" id="CHEBI:23378"/>
        <label>1</label>
    </ligand>
</feature>
<evidence type="ECO:0000259" key="16">
    <source>
        <dbReference type="Pfam" id="PF13473"/>
    </source>
</evidence>
<evidence type="ECO:0000256" key="11">
    <source>
        <dbReference type="ARBA" id="ARBA00049340"/>
    </source>
</evidence>
<keyword evidence="14" id="KW-0472">Membrane</keyword>
<feature type="binding site" description="type 1 copper site" evidence="12">
    <location>
        <position position="790"/>
    </location>
    <ligand>
        <name>Cu cation</name>
        <dbReference type="ChEBI" id="CHEBI:23378"/>
        <label>1</label>
    </ligand>
</feature>
<feature type="region of interest" description="Disordered" evidence="13">
    <location>
        <begin position="651"/>
        <end position="680"/>
    </location>
</feature>
<protein>
    <recommendedName>
        <fullName evidence="6">Copper-containing nitrite reductase</fullName>
        <ecNumber evidence="5">1.7.2.1</ecNumber>
    </recommendedName>
</protein>
<dbReference type="EC" id="1.7.2.1" evidence="5"/>
<keyword evidence="9" id="KW-0560">Oxidoreductase</keyword>
<dbReference type="InterPro" id="IPR001287">
    <property type="entry name" value="NO2-reductase_Cu"/>
</dbReference>
<feature type="transmembrane region" description="Helical" evidence="14">
    <location>
        <begin position="201"/>
        <end position="222"/>
    </location>
</feature>
<dbReference type="PANTHER" id="PTHR11709">
    <property type="entry name" value="MULTI-COPPER OXIDASE"/>
    <property type="match status" value="1"/>
</dbReference>
<evidence type="ECO:0000256" key="6">
    <source>
        <dbReference type="ARBA" id="ARBA00017290"/>
    </source>
</evidence>
<feature type="domain" description="Plastocyanin-like" evidence="15">
    <location>
        <begin position="738"/>
        <end position="847"/>
    </location>
</feature>
<dbReference type="SUPFAM" id="SSF49503">
    <property type="entry name" value="Cupredoxins"/>
    <property type="match status" value="3"/>
</dbReference>
<reference evidence="17 18" key="1">
    <citation type="submission" date="2018-11" db="EMBL/GenBank/DDBJ databases">
        <title>Sequencing the genomes of 1000 actinobacteria strains.</title>
        <authorList>
            <person name="Klenk H.-P."/>
        </authorList>
    </citation>
    <scope>NUCLEOTIDE SEQUENCE [LARGE SCALE GENOMIC DNA]</scope>
    <source>
        <strain evidence="17 18">DSM 13521</strain>
    </source>
</reference>
<comment type="cofactor">
    <cofactor evidence="1 12">
        <name>Cu(+)</name>
        <dbReference type="ChEBI" id="CHEBI:49552"/>
    </cofactor>
</comment>
<dbReference type="GO" id="GO:0005507">
    <property type="term" value="F:copper ion binding"/>
    <property type="evidence" value="ECO:0007669"/>
    <property type="project" value="InterPro"/>
</dbReference>
<feature type="compositionally biased region" description="Pro residues" evidence="13">
    <location>
        <begin position="1"/>
        <end position="18"/>
    </location>
</feature>
<evidence type="ECO:0000313" key="18">
    <source>
        <dbReference type="Proteomes" id="UP000275356"/>
    </source>
</evidence>
<keyword evidence="10 12" id="KW-0186">Copper</keyword>
<dbReference type="GO" id="GO:0050421">
    <property type="term" value="F:nitrite reductase (NO-forming) activity"/>
    <property type="evidence" value="ECO:0007669"/>
    <property type="project" value="UniProtKB-EC"/>
</dbReference>
<feature type="binding site" description="type 1 copper site" evidence="12">
    <location>
        <position position="979"/>
    </location>
    <ligand>
        <name>Cu cation</name>
        <dbReference type="ChEBI" id="CHEBI:23378"/>
        <label>1</label>
    </ligand>
</feature>
<evidence type="ECO:0000256" key="12">
    <source>
        <dbReference type="PIRSR" id="PIRSR601287-1"/>
    </source>
</evidence>
<evidence type="ECO:0000313" key="17">
    <source>
        <dbReference type="EMBL" id="ROR96491.1"/>
    </source>
</evidence>
<evidence type="ECO:0000256" key="7">
    <source>
        <dbReference type="ARBA" id="ARBA00022723"/>
    </source>
</evidence>
<evidence type="ECO:0000256" key="3">
    <source>
        <dbReference type="ARBA" id="ARBA00010609"/>
    </source>
</evidence>
<feature type="transmembrane region" description="Helical" evidence="14">
    <location>
        <begin position="75"/>
        <end position="95"/>
    </location>
</feature>
<evidence type="ECO:0000256" key="4">
    <source>
        <dbReference type="ARBA" id="ARBA00011233"/>
    </source>
</evidence>
<feature type="region of interest" description="Disordered" evidence="13">
    <location>
        <begin position="987"/>
        <end position="1012"/>
    </location>
</feature>
<dbReference type="AlphaFoldDB" id="A0A3N2D9M7"/>
<keyword evidence="8" id="KW-0677">Repeat</keyword>
<evidence type="ECO:0000256" key="5">
    <source>
        <dbReference type="ARBA" id="ARBA00011882"/>
    </source>
</evidence>
<feature type="transmembrane region" description="Helical" evidence="14">
    <location>
        <begin position="115"/>
        <end position="136"/>
    </location>
</feature>
<evidence type="ECO:0000256" key="2">
    <source>
        <dbReference type="ARBA" id="ARBA00001973"/>
    </source>
</evidence>
<evidence type="ECO:0000256" key="1">
    <source>
        <dbReference type="ARBA" id="ARBA00001960"/>
    </source>
</evidence>
<comment type="subunit">
    <text evidence="4">Homotrimer.</text>
</comment>
<feature type="compositionally biased region" description="Polar residues" evidence="13">
    <location>
        <begin position="711"/>
        <end position="720"/>
    </location>
</feature>
<dbReference type="InterPro" id="IPR008972">
    <property type="entry name" value="Cupredoxin"/>
</dbReference>
<dbReference type="PRINTS" id="PR00695">
    <property type="entry name" value="CUNO2RDTASE"/>
</dbReference>
<feature type="transmembrane region" description="Helical" evidence="14">
    <location>
        <begin position="501"/>
        <end position="522"/>
    </location>
</feature>
<dbReference type="InterPro" id="IPR011707">
    <property type="entry name" value="Cu-oxidase-like_N"/>
</dbReference>
<keyword evidence="18" id="KW-1185">Reference proteome</keyword>
<feature type="transmembrane region" description="Helical" evidence="14">
    <location>
        <begin position="340"/>
        <end position="363"/>
    </location>
</feature>
<keyword evidence="14" id="KW-1133">Transmembrane helix</keyword>
<dbReference type="PANTHER" id="PTHR11709:SF394">
    <property type="entry name" value="FI03373P-RELATED"/>
    <property type="match status" value="1"/>
</dbReference>
<comment type="cofactor">
    <cofactor evidence="2 12">
        <name>Cu(2+)</name>
        <dbReference type="ChEBI" id="CHEBI:29036"/>
    </cofactor>
</comment>
<feature type="transmembrane region" description="Helical" evidence="14">
    <location>
        <begin position="443"/>
        <end position="468"/>
    </location>
</feature>
<evidence type="ECO:0000259" key="15">
    <source>
        <dbReference type="Pfam" id="PF07732"/>
    </source>
</evidence>
<sequence length="1012" mass="102955">MTIPVGPPPGQPAGPPPDSAGRPDPAAAHPAAAHPAAAAQRATRASLYVPANLLVLAWFVGAGVVTLGHRFVPEAGWLMVHLLLAGGVSTAILLWSQHFAETLLRRPAPGGRRGLWLRLIGWTVGALLVTAGTVLGGRGPGLAAVATAATVAGGILAGVVALAHVAVLVRQARAGTAGGRGGGRGARAAGRLLGNRFAHLVRYYVVAGALLPPGIAAGVLMARLEPGPEPMGRLYLAHVLLTVLGWIGLTVAGTAVLLFPTVLHTRIDDEADRAGRWALPIMGAGLALTLVATATGVRVLVGPGCLVVAAGIAWLGWQAGREAVAASRAAGHTSGTGGGLAAWSIAASLVWFACCVVALGVTVVRAPTWAAVPGSLTGLVAPFAAGFVAQVMVGSMTYLLPVVLGGGPGAVRWSIAELTRWGGARFVVLNACVLLFALPLPSWVAVTVSTLGLGSLLAFLVLAVRTVLVQRRRPSRTLPQPRPDAEVVRERRLLTRTRTRTLTSAASGAALVVAAVVLGVAADPVAAGVTALPATAAGGSAAASGSDAAQPTGETTTVEVTMSGMTFTPDVIEVPVGNALVLDVTNDGDQVHDLVLASGASSGRLYPGESATVEAGVITADLDGWCSVAGHRVLGMTLRIVAVASDDDTTVTADAPDGHAGHAGHAGHGSDGTPDAGEPSVADTVNLAALLHGDAPDGFAARDATLAPAATSGTDAQGITSEPDPDGTGTLHRITMTVEEVETEVAPGVRQTLWTFNGTAPGPVLRGKVGDTFEITLVNDGSLGHSIDFHAGALAPDEPMRTISPGESLTYVFRAERSGIWMYHCSTMPMSLHIANGMMGAVVIDPEDLAPVDREYVLVQSELYLGPQGGTADPERIATQNPDLMAFNGYANQYRWAPLRAEVGERVRLWVLDVGPNRPSAFHVVGGQFDTVFLEGDYALRDGGSTGSGGSQVLGLLPAQGGFVELTFPEAGHYSFVTHAMSDAEKGAAGTVEVREPGVGPGSDAAASGSAG</sequence>
<dbReference type="Proteomes" id="UP000275356">
    <property type="component" value="Unassembled WGS sequence"/>
</dbReference>
<dbReference type="Gene3D" id="2.60.40.420">
    <property type="entry name" value="Cupredoxins - blue copper proteins"/>
    <property type="match status" value="3"/>
</dbReference>
<keyword evidence="14" id="KW-0812">Transmembrane</keyword>
<dbReference type="CDD" id="cd00920">
    <property type="entry name" value="Cupredoxin"/>
    <property type="match status" value="1"/>
</dbReference>
<evidence type="ECO:0000256" key="13">
    <source>
        <dbReference type="SAM" id="MobiDB-lite"/>
    </source>
</evidence>
<feature type="binding site" description="type 1 copper site" evidence="12">
    <location>
        <position position="824"/>
    </location>
    <ligand>
        <name>Cu cation</name>
        <dbReference type="ChEBI" id="CHEBI:23378"/>
        <label>1</label>
    </ligand>
</feature>
<feature type="domain" description="EfeO-type cupredoxin-like" evidence="16">
    <location>
        <begin position="549"/>
        <end position="614"/>
    </location>
</feature>
<dbReference type="EMBL" id="RKHQ01000001">
    <property type="protein sequence ID" value="ROR96491.1"/>
    <property type="molecule type" value="Genomic_DNA"/>
</dbReference>
<evidence type="ECO:0000256" key="10">
    <source>
        <dbReference type="ARBA" id="ARBA00023008"/>
    </source>
</evidence>
<feature type="transmembrane region" description="Helical" evidence="14">
    <location>
        <begin position="234"/>
        <end position="262"/>
    </location>
</feature>
<feature type="transmembrane region" description="Helical" evidence="14">
    <location>
        <begin position="418"/>
        <end position="437"/>
    </location>
</feature>
<proteinExistence type="inferred from homology"/>